<evidence type="ECO:0000256" key="1">
    <source>
        <dbReference type="SAM" id="MobiDB-lite"/>
    </source>
</evidence>
<dbReference type="InterPro" id="IPR003615">
    <property type="entry name" value="HNH_nuc"/>
</dbReference>
<dbReference type="CDD" id="cd00085">
    <property type="entry name" value="HNHc"/>
    <property type="match status" value="1"/>
</dbReference>
<feature type="region of interest" description="Disordered" evidence="1">
    <location>
        <begin position="440"/>
        <end position="499"/>
    </location>
</feature>
<dbReference type="Gene3D" id="1.10.30.50">
    <property type="match status" value="1"/>
</dbReference>
<comment type="caution">
    <text evidence="3">The sequence shown here is derived from an EMBL/GenBank/DDBJ whole genome shotgun (WGS) entry which is preliminary data.</text>
</comment>
<evidence type="ECO:0000313" key="3">
    <source>
        <dbReference type="EMBL" id="MEJ1155885.1"/>
    </source>
</evidence>
<dbReference type="InterPro" id="IPR003870">
    <property type="entry name" value="DUF222"/>
</dbReference>
<name>A0ABU8LX90_9MICO</name>
<dbReference type="Proteomes" id="UP001368654">
    <property type="component" value="Unassembled WGS sequence"/>
</dbReference>
<sequence length="499" mass="53989">MHSNGVIGFTDADSAELAALIGQVEQTQREISAAQAAQTRALARAGNLARKQCTRASTKVRDHDMALRAIAAEVAGAMHTSDRSVQRQIGDSIELVEDYPATLDAWGDGMITRAHVRVIADTGTVLPPERRAEFEIVALRTCEGETAGRVRAQLELLAEQLHPRTLAERHHDARENRKVRILPLADGMSDLCATLPTLLADAIYDRLTQQARSIVDERAQAATELRATSAATAATGEVNANSAIPREFVASDNRTVDQVRSDVLADMLLTAAPAADPTRTDDGPGTLGAIRAKVQVVVPALTLLGSDANPADLVGRSPVDPDTARRLAGATRSPWERVLTHPVTGMVLHVDTYQRTAAIDRFLRARDQHCRFPGCRMPAVRCEVDHTLDHALGGKTHVKNLAHLCQRHHSMKQFTAWRVRQLGDGVLEWTSPLGRSYVEDPPHLGVHFRPSQIDHEGESDPPDQDTPAIAGPDHWWPGDDAPGTPPDDASDGSVGSAPF</sequence>
<proteinExistence type="predicted"/>
<keyword evidence="4" id="KW-1185">Reference proteome</keyword>
<evidence type="ECO:0000313" key="4">
    <source>
        <dbReference type="Proteomes" id="UP001368654"/>
    </source>
</evidence>
<dbReference type="Pfam" id="PF02720">
    <property type="entry name" value="DUF222"/>
    <property type="match status" value="1"/>
</dbReference>
<protein>
    <submittedName>
        <fullName evidence="3">DUF222 domain-containing protein</fullName>
    </submittedName>
</protein>
<feature type="domain" description="HNH nuclease" evidence="2">
    <location>
        <begin position="358"/>
        <end position="410"/>
    </location>
</feature>
<organism evidence="3 4">
    <name type="scientific">Microbacterium marmarense</name>
    <dbReference type="NCBI Taxonomy" id="3122051"/>
    <lineage>
        <taxon>Bacteria</taxon>
        <taxon>Bacillati</taxon>
        <taxon>Actinomycetota</taxon>
        <taxon>Actinomycetes</taxon>
        <taxon>Micrococcales</taxon>
        <taxon>Microbacteriaceae</taxon>
        <taxon>Microbacterium</taxon>
    </lineage>
</organism>
<reference evidence="3 4" key="1">
    <citation type="submission" date="2024-02" db="EMBL/GenBank/DDBJ databases">
        <authorList>
            <person name="Saticioglu I.B."/>
        </authorList>
    </citation>
    <scope>NUCLEOTIDE SEQUENCE [LARGE SCALE GENOMIC DNA]</scope>
    <source>
        <strain evidence="3 4">Mu-86</strain>
    </source>
</reference>
<evidence type="ECO:0000259" key="2">
    <source>
        <dbReference type="SMART" id="SM00507"/>
    </source>
</evidence>
<dbReference type="RefSeq" id="WP_337338295.1">
    <property type="nucleotide sequence ID" value="NZ_JBBDGL010000002.1"/>
</dbReference>
<gene>
    <name evidence="3" type="ORF">WDU96_09800</name>
</gene>
<dbReference type="EMBL" id="JBBDGL010000002">
    <property type="protein sequence ID" value="MEJ1155885.1"/>
    <property type="molecule type" value="Genomic_DNA"/>
</dbReference>
<dbReference type="SMART" id="SM00507">
    <property type="entry name" value="HNHc"/>
    <property type="match status" value="1"/>
</dbReference>
<accession>A0ABU8LX90</accession>